<proteinExistence type="predicted"/>
<feature type="domain" description="AMP-dependent synthetase/ligase" evidence="1">
    <location>
        <begin position="65"/>
        <end position="441"/>
    </location>
</feature>
<evidence type="ECO:0000259" key="1">
    <source>
        <dbReference type="Pfam" id="PF00501"/>
    </source>
</evidence>
<dbReference type="Proteomes" id="UP000050562">
    <property type="component" value="Unassembled WGS sequence"/>
</dbReference>
<dbReference type="InterPro" id="IPR050237">
    <property type="entry name" value="ATP-dep_AMP-bd_enzyme"/>
</dbReference>
<gene>
    <name evidence="3" type="ORF">ALO52_04303</name>
</gene>
<dbReference type="Gene3D" id="3.30.300.30">
    <property type="match status" value="1"/>
</dbReference>
<accession>A0A0P9XHM9</accession>
<dbReference type="PANTHER" id="PTHR43767">
    <property type="entry name" value="LONG-CHAIN-FATTY-ACID--COA LIGASE"/>
    <property type="match status" value="1"/>
</dbReference>
<dbReference type="PANTHER" id="PTHR43767:SF11">
    <property type="entry name" value="MEDIUM-CHAIN-FATTY-ACID--COA LIGASE"/>
    <property type="match status" value="1"/>
</dbReference>
<dbReference type="Pfam" id="PF00501">
    <property type="entry name" value="AMP-binding"/>
    <property type="match status" value="1"/>
</dbReference>
<dbReference type="EMBL" id="LJRC01000180">
    <property type="protein sequence ID" value="KPY34739.1"/>
    <property type="molecule type" value="Genomic_DNA"/>
</dbReference>
<dbReference type="InterPro" id="IPR000873">
    <property type="entry name" value="AMP-dep_synth/lig_dom"/>
</dbReference>
<dbReference type="InterPro" id="IPR042099">
    <property type="entry name" value="ANL_N_sf"/>
</dbReference>
<evidence type="ECO:0000313" key="3">
    <source>
        <dbReference type="EMBL" id="KPY34739.1"/>
    </source>
</evidence>
<feature type="domain" description="AMP-binding enzyme C-terminal" evidence="2">
    <location>
        <begin position="492"/>
        <end position="571"/>
    </location>
</feature>
<dbReference type="InterPro" id="IPR025110">
    <property type="entry name" value="AMP-bd_C"/>
</dbReference>
<dbReference type="PATRIC" id="fig|251707.3.peg.432"/>
<protein>
    <submittedName>
        <fullName evidence="3">Long-chain-fatty-acid--CoA ligase</fullName>
    </submittedName>
</protein>
<evidence type="ECO:0000313" key="4">
    <source>
        <dbReference type="Proteomes" id="UP000050562"/>
    </source>
</evidence>
<dbReference type="Pfam" id="PF13193">
    <property type="entry name" value="AMP-binding_C"/>
    <property type="match status" value="1"/>
</dbReference>
<dbReference type="NCBIfam" id="NF004837">
    <property type="entry name" value="PRK06187.1"/>
    <property type="match status" value="1"/>
</dbReference>
<dbReference type="GO" id="GO:0016877">
    <property type="term" value="F:ligase activity, forming carbon-sulfur bonds"/>
    <property type="evidence" value="ECO:0007669"/>
    <property type="project" value="UniProtKB-ARBA"/>
</dbReference>
<name>A0A0P9XHM9_9PSED</name>
<keyword evidence="3" id="KW-0436">Ligase</keyword>
<dbReference type="SUPFAM" id="SSF56801">
    <property type="entry name" value="Acetyl-CoA synthetase-like"/>
    <property type="match status" value="1"/>
</dbReference>
<sequence length="595" mass="66415">MARMNKSSFWLIWLARRCSRVHISGLACKLWKGTHMLQTRVLPPADGAYQYPLLLKRLLMSGSRYEKTREIVYRDSVRYTYVELNERICRLANALTAAGVKAGDTVAVMDWDSHRYLECMFAIPMIGAVIHTVNVRLSPEQIAYTINHADDRVVLVNSEFVGLYNAIAGHLTTVEKTLLLTDLPEKTADLPDLVGEYEELLAAASPEYEFEDFDENSVATMFYTTGTTGNPKGVYFTHRQLVLHTMGVATIMGCIDSVRLLGTDDVYMPITPMFHVHAWGVPYAATMLGLKQVYPGRYDPELLVELWRKEKVTFSHCVPTIMQMLLNAKSAADVDFGGWKIIIGGSSLTRTLYKAAKAKGIQLTAAYGMSETGPLISVAHINEELKAGSEDERITYRIKAGVPGMLVDAAIVDEHGNFLPADGETQGELVLRAPWLSESYYREPEKGAEMWAGGWMHTGDVATLDGMGFIDIRDRIKDVIKTGGEWISSLALEDLCSRHPAVREVAVVGIPDPQWGERPFALLVVREGHELDARILKEHLKPFVEQGHINKWAIPSQIALVTEIPKTSVGKLDKKKMRLDIVQWQSSNSTFLSTL</sequence>
<dbReference type="AlphaFoldDB" id="A0A0P9XHM9"/>
<dbReference type="InterPro" id="IPR045851">
    <property type="entry name" value="AMP-bd_C_sf"/>
</dbReference>
<dbReference type="PROSITE" id="PS00455">
    <property type="entry name" value="AMP_BINDING"/>
    <property type="match status" value="1"/>
</dbReference>
<reference evidence="3 4" key="1">
    <citation type="submission" date="2015-09" db="EMBL/GenBank/DDBJ databases">
        <title>Genome announcement of multiple Pseudomonas syringae strains.</title>
        <authorList>
            <person name="Thakur S."/>
            <person name="Wang P.W."/>
            <person name="Gong Y."/>
            <person name="Weir B.S."/>
            <person name="Guttman D.S."/>
        </authorList>
    </citation>
    <scope>NUCLEOTIDE SEQUENCE [LARGE SCALE GENOMIC DNA]</scope>
    <source>
        <strain evidence="3 4">ICMP3956</strain>
    </source>
</reference>
<comment type="caution">
    <text evidence="3">The sequence shown here is derived from an EMBL/GenBank/DDBJ whole genome shotgun (WGS) entry which is preliminary data.</text>
</comment>
<evidence type="ECO:0000259" key="2">
    <source>
        <dbReference type="Pfam" id="PF13193"/>
    </source>
</evidence>
<dbReference type="Gene3D" id="3.40.50.12780">
    <property type="entry name" value="N-terminal domain of ligase-like"/>
    <property type="match status" value="1"/>
</dbReference>
<dbReference type="CDD" id="cd12119">
    <property type="entry name" value="ttLC_FACS_AlkK_like"/>
    <property type="match status" value="1"/>
</dbReference>
<dbReference type="InterPro" id="IPR020845">
    <property type="entry name" value="AMP-binding_CS"/>
</dbReference>
<organism evidence="3 4">
    <name type="scientific">Pseudomonas syringae pv. primulae</name>
    <dbReference type="NCBI Taxonomy" id="251707"/>
    <lineage>
        <taxon>Bacteria</taxon>
        <taxon>Pseudomonadati</taxon>
        <taxon>Pseudomonadota</taxon>
        <taxon>Gammaproteobacteria</taxon>
        <taxon>Pseudomonadales</taxon>
        <taxon>Pseudomonadaceae</taxon>
        <taxon>Pseudomonas</taxon>
    </lineage>
</organism>